<dbReference type="EMBL" id="JABSTU010000009">
    <property type="protein sequence ID" value="KAH8021425.1"/>
    <property type="molecule type" value="Genomic_DNA"/>
</dbReference>
<dbReference type="Proteomes" id="UP000821866">
    <property type="component" value="Chromosome 7"/>
</dbReference>
<dbReference type="PANTHER" id="PTHR22639:SF3">
    <property type="entry name" value="ZINC FINGER CCHC DOMAIN-CONTAINING PROTEIN 3"/>
    <property type="match status" value="1"/>
</dbReference>
<comment type="caution">
    <text evidence="2">The sequence shown here is derived from an EMBL/GenBank/DDBJ whole genome shotgun (WGS) entry which is preliminary data.</text>
</comment>
<name>A0A9J6DHR9_RHIMP</name>
<dbReference type="PANTHER" id="PTHR22639">
    <property type="entry name" value="GAG-RELATED PROTEIN"/>
    <property type="match status" value="1"/>
</dbReference>
<keyword evidence="3" id="KW-1185">Reference proteome</keyword>
<dbReference type="AlphaFoldDB" id="A0A9J6DHR9"/>
<proteinExistence type="predicted"/>
<dbReference type="VEuPathDB" id="VectorBase:LOC119179298"/>
<reference evidence="2" key="2">
    <citation type="submission" date="2021-09" db="EMBL/GenBank/DDBJ databases">
        <authorList>
            <person name="Jia N."/>
            <person name="Wang J."/>
            <person name="Shi W."/>
            <person name="Du L."/>
            <person name="Sun Y."/>
            <person name="Zhan W."/>
            <person name="Jiang J."/>
            <person name="Wang Q."/>
            <person name="Zhang B."/>
            <person name="Ji P."/>
            <person name="Sakyi L.B."/>
            <person name="Cui X."/>
            <person name="Yuan T."/>
            <person name="Jiang B."/>
            <person name="Yang W."/>
            <person name="Lam T.T.-Y."/>
            <person name="Chang Q."/>
            <person name="Ding S."/>
            <person name="Wang X."/>
            <person name="Zhu J."/>
            <person name="Ruan X."/>
            <person name="Zhao L."/>
            <person name="Wei J."/>
            <person name="Que T."/>
            <person name="Du C."/>
            <person name="Cheng J."/>
            <person name="Dai P."/>
            <person name="Han X."/>
            <person name="Huang E."/>
            <person name="Gao Y."/>
            <person name="Liu J."/>
            <person name="Shao H."/>
            <person name="Ye R."/>
            <person name="Li L."/>
            <person name="Wei W."/>
            <person name="Wang X."/>
            <person name="Wang C."/>
            <person name="Huo Q."/>
            <person name="Li W."/>
            <person name="Guo W."/>
            <person name="Chen H."/>
            <person name="Chen S."/>
            <person name="Zhou L."/>
            <person name="Zhou L."/>
            <person name="Ni X."/>
            <person name="Tian J."/>
            <person name="Zhou Y."/>
            <person name="Sheng Y."/>
            <person name="Liu T."/>
            <person name="Pan Y."/>
            <person name="Xia L."/>
            <person name="Li J."/>
            <person name="Zhao F."/>
            <person name="Cao W."/>
        </authorList>
    </citation>
    <scope>NUCLEOTIDE SEQUENCE</scope>
    <source>
        <strain evidence="2">Rmic-2018</strain>
        <tissue evidence="2">Larvae</tissue>
    </source>
</reference>
<evidence type="ECO:0008006" key="4">
    <source>
        <dbReference type="Google" id="ProtNLM"/>
    </source>
</evidence>
<protein>
    <recommendedName>
        <fullName evidence="4">CCHC-type domain-containing protein</fullName>
    </recommendedName>
</protein>
<accession>A0A9J6DHR9</accession>
<dbReference type="GO" id="GO:0003723">
    <property type="term" value="F:RNA binding"/>
    <property type="evidence" value="ECO:0007669"/>
    <property type="project" value="InterPro"/>
</dbReference>
<reference evidence="2" key="1">
    <citation type="journal article" date="2020" name="Cell">
        <title>Large-Scale Comparative Analyses of Tick Genomes Elucidate Their Genetic Diversity and Vector Capacities.</title>
        <authorList>
            <consortium name="Tick Genome and Microbiome Consortium (TIGMIC)"/>
            <person name="Jia N."/>
            <person name="Wang J."/>
            <person name="Shi W."/>
            <person name="Du L."/>
            <person name="Sun Y."/>
            <person name="Zhan W."/>
            <person name="Jiang J.F."/>
            <person name="Wang Q."/>
            <person name="Zhang B."/>
            <person name="Ji P."/>
            <person name="Bell-Sakyi L."/>
            <person name="Cui X.M."/>
            <person name="Yuan T.T."/>
            <person name="Jiang B.G."/>
            <person name="Yang W.F."/>
            <person name="Lam T.T."/>
            <person name="Chang Q.C."/>
            <person name="Ding S.J."/>
            <person name="Wang X.J."/>
            <person name="Zhu J.G."/>
            <person name="Ruan X.D."/>
            <person name="Zhao L."/>
            <person name="Wei J.T."/>
            <person name="Ye R.Z."/>
            <person name="Que T.C."/>
            <person name="Du C.H."/>
            <person name="Zhou Y.H."/>
            <person name="Cheng J.X."/>
            <person name="Dai P.F."/>
            <person name="Guo W.B."/>
            <person name="Han X.H."/>
            <person name="Huang E.J."/>
            <person name="Li L.F."/>
            <person name="Wei W."/>
            <person name="Gao Y.C."/>
            <person name="Liu J.Z."/>
            <person name="Shao H.Z."/>
            <person name="Wang X."/>
            <person name="Wang C.C."/>
            <person name="Yang T.C."/>
            <person name="Huo Q.B."/>
            <person name="Li W."/>
            <person name="Chen H.Y."/>
            <person name="Chen S.E."/>
            <person name="Zhou L.G."/>
            <person name="Ni X.B."/>
            <person name="Tian J.H."/>
            <person name="Sheng Y."/>
            <person name="Liu T."/>
            <person name="Pan Y.S."/>
            <person name="Xia L.Y."/>
            <person name="Li J."/>
            <person name="Zhao F."/>
            <person name="Cao W.C."/>
        </authorList>
    </citation>
    <scope>NUCLEOTIDE SEQUENCE</scope>
    <source>
        <strain evidence="2">Rmic-2018</strain>
    </source>
</reference>
<evidence type="ECO:0000313" key="3">
    <source>
        <dbReference type="Proteomes" id="UP000821866"/>
    </source>
</evidence>
<sequence>MTTNLLSQIRPRVHYARVPKGVGSADICRELVKRFKLSELKCVQDYGMGKFEVTFANDEASRWFSDDPVFAIHDARIKFQYRGVRVKVVCVIGFPADADVRIIAQLLEMYGVVLDVAREESAYLPGVWSGILVVKMEMHKSVPNLHQVRDVIAQFEYEGVAQVCRRCCRTGHHAAKCTVPQCVRCGVFGHDQCAVKCKHCGGDHGPSECKARTNSSAAQPVASSSSQEQESGVVEDREAAPGDAEGSTQLQPEPISERAPGGEKQEAGSELAEALTLSAAAKPSSASPAGAPGTSPADAPAAEEKEEPMSWTDAVRGRKRRARRSPGPSKERLAAASNGGPGSPKDDLPVPKRPTATESDEESTSSSVTGSTMGELNNSSSCPNCGPGNCECSLMSDTMYSSTNEDSLSVEDFRS</sequence>
<feature type="compositionally biased region" description="Polar residues" evidence="1">
    <location>
        <begin position="395"/>
        <end position="407"/>
    </location>
</feature>
<feature type="region of interest" description="Disordered" evidence="1">
    <location>
        <begin position="208"/>
        <end position="415"/>
    </location>
</feature>
<organism evidence="2 3">
    <name type="scientific">Rhipicephalus microplus</name>
    <name type="common">Cattle tick</name>
    <name type="synonym">Boophilus microplus</name>
    <dbReference type="NCBI Taxonomy" id="6941"/>
    <lineage>
        <taxon>Eukaryota</taxon>
        <taxon>Metazoa</taxon>
        <taxon>Ecdysozoa</taxon>
        <taxon>Arthropoda</taxon>
        <taxon>Chelicerata</taxon>
        <taxon>Arachnida</taxon>
        <taxon>Acari</taxon>
        <taxon>Parasitiformes</taxon>
        <taxon>Ixodida</taxon>
        <taxon>Ixodoidea</taxon>
        <taxon>Ixodidae</taxon>
        <taxon>Rhipicephalinae</taxon>
        <taxon>Rhipicephalus</taxon>
        <taxon>Boophilus</taxon>
    </lineage>
</organism>
<dbReference type="GO" id="GO:0003690">
    <property type="term" value="F:double-stranded DNA binding"/>
    <property type="evidence" value="ECO:0007669"/>
    <property type="project" value="InterPro"/>
</dbReference>
<evidence type="ECO:0000256" key="1">
    <source>
        <dbReference type="SAM" id="MobiDB-lite"/>
    </source>
</evidence>
<dbReference type="GO" id="GO:0002218">
    <property type="term" value="P:activation of innate immune response"/>
    <property type="evidence" value="ECO:0007669"/>
    <property type="project" value="InterPro"/>
</dbReference>
<feature type="compositionally biased region" description="Polar residues" evidence="1">
    <location>
        <begin position="374"/>
        <end position="383"/>
    </location>
</feature>
<feature type="compositionally biased region" description="Low complexity" evidence="1">
    <location>
        <begin position="268"/>
        <end position="300"/>
    </location>
</feature>
<feature type="compositionally biased region" description="Low complexity" evidence="1">
    <location>
        <begin position="215"/>
        <end position="232"/>
    </location>
</feature>
<evidence type="ECO:0000313" key="2">
    <source>
        <dbReference type="EMBL" id="KAH8021425.1"/>
    </source>
</evidence>
<dbReference type="InterPro" id="IPR042509">
    <property type="entry name" value="ZCCHC3"/>
</dbReference>
<gene>
    <name evidence="2" type="ORF">HPB51_015605</name>
</gene>